<dbReference type="EMBL" id="BQKI01000084">
    <property type="protein sequence ID" value="GJN33055.1"/>
    <property type="molecule type" value="Genomic_DNA"/>
</dbReference>
<evidence type="ECO:0000256" key="1">
    <source>
        <dbReference type="ARBA" id="ARBA00022723"/>
    </source>
</evidence>
<feature type="region of interest" description="Disordered" evidence="4">
    <location>
        <begin position="164"/>
        <end position="193"/>
    </location>
</feature>
<keyword evidence="3" id="KW-0862">Zinc</keyword>
<keyword evidence="2" id="KW-0677">Repeat</keyword>
<keyword evidence="1" id="KW-0479">Metal-binding</keyword>
<dbReference type="InterPro" id="IPR002219">
    <property type="entry name" value="PKC_DAG/PE"/>
</dbReference>
<evidence type="ECO:0000256" key="4">
    <source>
        <dbReference type="SAM" id="MobiDB-lite"/>
    </source>
</evidence>
<dbReference type="InterPro" id="IPR004146">
    <property type="entry name" value="DC1"/>
</dbReference>
<dbReference type="PANTHER" id="PTHR47841:SF2">
    <property type="entry name" value="OS07G0609800 PROTEIN"/>
    <property type="match status" value="1"/>
</dbReference>
<sequence length="362" mass="41043">MASASATNNSSLYHPQHPLERYNYNEESTYSCLVCECIVTGTGYSCRECNFNINIHEACFMLQLEIPFHKHKEHKLRLTRLGASRWCDLCKKTSHAGSYMYYCAPCNFDVHPLCTGLLPQQGEEKGAGLQAIKVCLKIGMFGFKVMDALTGGFLSHTHSTVEMAQQDSNGSFSHPDHEYKSDPDSREMAQQQQQDIITIRHFSHPGHDLVKRHYTGSFRCDMCWEHQNGTAYGCYAGCDFAIHDSCAAHPQRLSSPEHHHAPRRRPPVRRLYWQLHPGLLPLPLPAVRVRHAPTKQLAGRAQLAAPGTRPHAGRRRWKLRRVQPQSGPPVVVLPLHDVQRRLPRLVCGDRRRQQAVPALIIN</sequence>
<evidence type="ECO:0000313" key="7">
    <source>
        <dbReference type="Proteomes" id="UP001054889"/>
    </source>
</evidence>
<dbReference type="AlphaFoldDB" id="A0AAV5FF77"/>
<dbReference type="PROSITE" id="PS50081">
    <property type="entry name" value="ZF_DAG_PE_2"/>
    <property type="match status" value="1"/>
</dbReference>
<dbReference type="Pfam" id="PF03107">
    <property type="entry name" value="C1_2"/>
    <property type="match status" value="3"/>
</dbReference>
<dbReference type="GO" id="GO:0046872">
    <property type="term" value="F:metal ion binding"/>
    <property type="evidence" value="ECO:0007669"/>
    <property type="project" value="UniProtKB-KW"/>
</dbReference>
<evidence type="ECO:0000313" key="6">
    <source>
        <dbReference type="EMBL" id="GJN33055.1"/>
    </source>
</evidence>
<dbReference type="InterPro" id="IPR046349">
    <property type="entry name" value="C1-like_sf"/>
</dbReference>
<gene>
    <name evidence="6" type="primary">gb21613</name>
    <name evidence="6" type="ORF">PR202_gb21613</name>
</gene>
<protein>
    <recommendedName>
        <fullName evidence="5">Phorbol-ester/DAG-type domain-containing protein</fullName>
    </recommendedName>
</protein>
<proteinExistence type="predicted"/>
<evidence type="ECO:0000256" key="3">
    <source>
        <dbReference type="ARBA" id="ARBA00022833"/>
    </source>
</evidence>
<dbReference type="Gene3D" id="3.30.60.20">
    <property type="match status" value="1"/>
</dbReference>
<dbReference type="SUPFAM" id="SSF57889">
    <property type="entry name" value="Cysteine-rich domain"/>
    <property type="match status" value="3"/>
</dbReference>
<keyword evidence="7" id="KW-1185">Reference proteome</keyword>
<name>A0AAV5FF77_ELECO</name>
<organism evidence="6 7">
    <name type="scientific">Eleusine coracana subsp. coracana</name>
    <dbReference type="NCBI Taxonomy" id="191504"/>
    <lineage>
        <taxon>Eukaryota</taxon>
        <taxon>Viridiplantae</taxon>
        <taxon>Streptophyta</taxon>
        <taxon>Embryophyta</taxon>
        <taxon>Tracheophyta</taxon>
        <taxon>Spermatophyta</taxon>
        <taxon>Magnoliopsida</taxon>
        <taxon>Liliopsida</taxon>
        <taxon>Poales</taxon>
        <taxon>Poaceae</taxon>
        <taxon>PACMAD clade</taxon>
        <taxon>Chloridoideae</taxon>
        <taxon>Cynodonteae</taxon>
        <taxon>Eleusininae</taxon>
        <taxon>Eleusine</taxon>
    </lineage>
</organism>
<accession>A0AAV5FF77</accession>
<evidence type="ECO:0000259" key="5">
    <source>
        <dbReference type="PROSITE" id="PS50081"/>
    </source>
</evidence>
<reference evidence="6" key="2">
    <citation type="submission" date="2021-12" db="EMBL/GenBank/DDBJ databases">
        <title>Resequencing data analysis of finger millet.</title>
        <authorList>
            <person name="Hatakeyama M."/>
            <person name="Aluri S."/>
            <person name="Balachadran M.T."/>
            <person name="Sivarajan S.R."/>
            <person name="Poveda L."/>
            <person name="Shimizu-Inatsugi R."/>
            <person name="Schlapbach R."/>
            <person name="Sreeman S.M."/>
            <person name="Shimizu K.K."/>
        </authorList>
    </citation>
    <scope>NUCLEOTIDE SEQUENCE</scope>
</reference>
<feature type="compositionally biased region" description="Basic and acidic residues" evidence="4">
    <location>
        <begin position="174"/>
        <end position="187"/>
    </location>
</feature>
<dbReference type="PANTHER" id="PTHR47841">
    <property type="entry name" value="DIACYLGLYCEROL KINASE THETA-LIKE-RELATED"/>
    <property type="match status" value="1"/>
</dbReference>
<evidence type="ECO:0000256" key="2">
    <source>
        <dbReference type="ARBA" id="ARBA00022737"/>
    </source>
</evidence>
<dbReference type="Proteomes" id="UP001054889">
    <property type="component" value="Unassembled WGS sequence"/>
</dbReference>
<comment type="caution">
    <text evidence="6">The sequence shown here is derived from an EMBL/GenBank/DDBJ whole genome shotgun (WGS) entry which is preliminary data.</text>
</comment>
<feature type="domain" description="Phorbol-ester/DAG-type" evidence="5">
    <location>
        <begin position="73"/>
        <end position="122"/>
    </location>
</feature>
<reference evidence="6" key="1">
    <citation type="journal article" date="2018" name="DNA Res.">
        <title>Multiple hybrid de novo genome assembly of finger millet, an orphan allotetraploid crop.</title>
        <authorList>
            <person name="Hatakeyama M."/>
            <person name="Aluri S."/>
            <person name="Balachadran M.T."/>
            <person name="Sivarajan S.R."/>
            <person name="Patrignani A."/>
            <person name="Gruter S."/>
            <person name="Poveda L."/>
            <person name="Shimizu-Inatsugi R."/>
            <person name="Baeten J."/>
            <person name="Francoijs K.J."/>
            <person name="Nataraja K.N."/>
            <person name="Reddy Y.A.N."/>
            <person name="Phadnis S."/>
            <person name="Ravikumar R.L."/>
            <person name="Schlapbach R."/>
            <person name="Sreeman S.M."/>
            <person name="Shimizu K.K."/>
        </authorList>
    </citation>
    <scope>NUCLEOTIDE SEQUENCE</scope>
</reference>